<sequence length="104" mass="11731">MSQDQQQNRYEIGVAIQQLSDADQQIERIQATLRNEMAALQSSWQGNASAAFSKAHSAFDDKFETTQKELQRIQEVLQSSLGDYTRNEADQEQASSAIFNALNF</sequence>
<proteinExistence type="inferred from homology"/>
<organism evidence="2 3">
    <name type="scientific">Brooklawnia cerclae</name>
    <dbReference type="NCBI Taxonomy" id="349934"/>
    <lineage>
        <taxon>Bacteria</taxon>
        <taxon>Bacillati</taxon>
        <taxon>Actinomycetota</taxon>
        <taxon>Actinomycetes</taxon>
        <taxon>Propionibacteriales</taxon>
        <taxon>Propionibacteriaceae</taxon>
        <taxon>Brooklawnia</taxon>
    </lineage>
</organism>
<dbReference type="RefSeq" id="WP_167171252.1">
    <property type="nucleotide sequence ID" value="NZ_BAAAOO010000006.1"/>
</dbReference>
<evidence type="ECO:0000313" key="2">
    <source>
        <dbReference type="EMBL" id="NIH58566.1"/>
    </source>
</evidence>
<reference evidence="2 3" key="1">
    <citation type="submission" date="2020-02" db="EMBL/GenBank/DDBJ databases">
        <title>Sequencing the genomes of 1000 actinobacteria strains.</title>
        <authorList>
            <person name="Klenk H.-P."/>
        </authorList>
    </citation>
    <scope>NUCLEOTIDE SEQUENCE [LARGE SCALE GENOMIC DNA]</scope>
    <source>
        <strain evidence="2 3">DSM 19609</strain>
    </source>
</reference>
<gene>
    <name evidence="2" type="ORF">FB473_003263</name>
</gene>
<dbReference type="Proteomes" id="UP000749311">
    <property type="component" value="Unassembled WGS sequence"/>
</dbReference>
<evidence type="ECO:0000313" key="3">
    <source>
        <dbReference type="Proteomes" id="UP000749311"/>
    </source>
</evidence>
<dbReference type="EMBL" id="JAAMOZ010000004">
    <property type="protein sequence ID" value="NIH58566.1"/>
    <property type="molecule type" value="Genomic_DNA"/>
</dbReference>
<dbReference type="NCBIfam" id="TIGR03930">
    <property type="entry name" value="WXG100_ESAT6"/>
    <property type="match status" value="1"/>
</dbReference>
<comment type="caution">
    <text evidence="2">The sequence shown here is derived from an EMBL/GenBank/DDBJ whole genome shotgun (WGS) entry which is preliminary data.</text>
</comment>
<protein>
    <recommendedName>
        <fullName evidence="1">ESAT-6-like protein</fullName>
    </recommendedName>
</protein>
<dbReference type="Gene3D" id="1.10.287.1060">
    <property type="entry name" value="ESAT-6-like"/>
    <property type="match status" value="1"/>
</dbReference>
<dbReference type="Pfam" id="PF06013">
    <property type="entry name" value="WXG100"/>
    <property type="match status" value="1"/>
</dbReference>
<dbReference type="InterPro" id="IPR036689">
    <property type="entry name" value="ESAT-6-like_sf"/>
</dbReference>
<comment type="similarity">
    <text evidence="1">Belongs to the WXG100 family.</text>
</comment>
<dbReference type="SUPFAM" id="SSF140453">
    <property type="entry name" value="EsxAB dimer-like"/>
    <property type="match status" value="1"/>
</dbReference>
<dbReference type="InterPro" id="IPR010310">
    <property type="entry name" value="T7SS_ESAT-6-like"/>
</dbReference>
<name>A0ABX0SP80_9ACTN</name>
<accession>A0ABX0SP80</accession>
<keyword evidence="3" id="KW-1185">Reference proteome</keyword>
<evidence type="ECO:0000256" key="1">
    <source>
        <dbReference type="RuleBase" id="RU362001"/>
    </source>
</evidence>